<dbReference type="InterPro" id="IPR051089">
    <property type="entry name" value="prtT"/>
</dbReference>
<dbReference type="STRING" id="1441469.A0A225B0I9"/>
<dbReference type="OrthoDB" id="4227061at2759"/>
<comment type="caution">
    <text evidence="7">The sequence shown here is derived from an EMBL/GenBank/DDBJ whole genome shotgun (WGS) entry which is preliminary data.</text>
</comment>
<evidence type="ECO:0000256" key="6">
    <source>
        <dbReference type="SAM" id="MobiDB-lite"/>
    </source>
</evidence>
<dbReference type="PANTHER" id="PTHR31845">
    <property type="entry name" value="FINGER DOMAIN PROTEIN, PUTATIVE-RELATED"/>
    <property type="match status" value="1"/>
</dbReference>
<keyword evidence="4" id="KW-0804">Transcription</keyword>
<dbReference type="GeneID" id="31000780"/>
<evidence type="ECO:0000256" key="3">
    <source>
        <dbReference type="ARBA" id="ARBA00023125"/>
    </source>
</evidence>
<proteinExistence type="predicted"/>
<dbReference type="GO" id="GO:0000976">
    <property type="term" value="F:transcription cis-regulatory region binding"/>
    <property type="evidence" value="ECO:0007669"/>
    <property type="project" value="TreeGrafter"/>
</dbReference>
<dbReference type="GO" id="GO:0000981">
    <property type="term" value="F:DNA-binding transcription factor activity, RNA polymerase II-specific"/>
    <property type="evidence" value="ECO:0007669"/>
    <property type="project" value="InterPro"/>
</dbReference>
<gene>
    <name evidence="7" type="ORF">UA08_01025</name>
</gene>
<dbReference type="EMBL" id="LFMY01000001">
    <property type="protein sequence ID" value="OKL64224.1"/>
    <property type="molecule type" value="Genomic_DNA"/>
</dbReference>
<feature type="region of interest" description="Disordered" evidence="6">
    <location>
        <begin position="121"/>
        <end position="158"/>
    </location>
</feature>
<evidence type="ECO:0008006" key="9">
    <source>
        <dbReference type="Google" id="ProtNLM"/>
    </source>
</evidence>
<organism evidence="7 8">
    <name type="scientific">Talaromyces atroroseus</name>
    <dbReference type="NCBI Taxonomy" id="1441469"/>
    <lineage>
        <taxon>Eukaryota</taxon>
        <taxon>Fungi</taxon>
        <taxon>Dikarya</taxon>
        <taxon>Ascomycota</taxon>
        <taxon>Pezizomycotina</taxon>
        <taxon>Eurotiomycetes</taxon>
        <taxon>Eurotiomycetidae</taxon>
        <taxon>Eurotiales</taxon>
        <taxon>Trichocomaceae</taxon>
        <taxon>Talaromyces</taxon>
        <taxon>Talaromyces sect. Trachyspermi</taxon>
    </lineage>
</organism>
<evidence type="ECO:0000256" key="2">
    <source>
        <dbReference type="ARBA" id="ARBA00023015"/>
    </source>
</evidence>
<keyword evidence="5" id="KW-0539">Nucleus</keyword>
<protein>
    <recommendedName>
        <fullName evidence="9">Zn(2)-C6 fungal-type domain-containing protein</fullName>
    </recommendedName>
</protein>
<keyword evidence="2" id="KW-0805">Transcription regulation</keyword>
<keyword evidence="3" id="KW-0238">DNA-binding</keyword>
<dbReference type="Gene3D" id="4.10.240.10">
    <property type="entry name" value="Zn(2)-C6 fungal-type DNA-binding domain"/>
    <property type="match status" value="1"/>
</dbReference>
<reference evidence="7 8" key="1">
    <citation type="submission" date="2015-06" db="EMBL/GenBank/DDBJ databases">
        <title>Talaromyces atroroseus IBT 11181 draft genome.</title>
        <authorList>
            <person name="Rasmussen K.B."/>
            <person name="Rasmussen S."/>
            <person name="Petersen B."/>
            <person name="Sicheritz-Ponten T."/>
            <person name="Mortensen U.H."/>
            <person name="Thrane U."/>
        </authorList>
    </citation>
    <scope>NUCLEOTIDE SEQUENCE [LARGE SCALE GENOMIC DNA]</scope>
    <source>
        <strain evidence="7 8">IBT 11181</strain>
    </source>
</reference>
<dbReference type="InterPro" id="IPR036864">
    <property type="entry name" value="Zn2-C6_fun-type_DNA-bd_sf"/>
</dbReference>
<dbReference type="Proteomes" id="UP000214365">
    <property type="component" value="Unassembled WGS sequence"/>
</dbReference>
<comment type="subcellular location">
    <subcellularLocation>
        <location evidence="1">Nucleus</location>
    </subcellularLocation>
</comment>
<dbReference type="InterPro" id="IPR001138">
    <property type="entry name" value="Zn2Cys6_DnaBD"/>
</dbReference>
<keyword evidence="8" id="KW-1185">Reference proteome</keyword>
<accession>A0A225B0I9</accession>
<dbReference type="CDD" id="cd00067">
    <property type="entry name" value="GAL4"/>
    <property type="match status" value="1"/>
</dbReference>
<name>A0A225B0I9_TALAT</name>
<feature type="compositionally biased region" description="Low complexity" evidence="6">
    <location>
        <begin position="147"/>
        <end position="158"/>
    </location>
</feature>
<dbReference type="GO" id="GO:0008270">
    <property type="term" value="F:zinc ion binding"/>
    <property type="evidence" value="ECO:0007669"/>
    <property type="project" value="InterPro"/>
</dbReference>
<evidence type="ECO:0000256" key="4">
    <source>
        <dbReference type="ARBA" id="ARBA00023163"/>
    </source>
</evidence>
<dbReference type="GO" id="GO:0005634">
    <property type="term" value="C:nucleus"/>
    <property type="evidence" value="ECO:0007669"/>
    <property type="project" value="UniProtKB-SubCell"/>
</dbReference>
<evidence type="ECO:0000256" key="5">
    <source>
        <dbReference type="ARBA" id="ARBA00023242"/>
    </source>
</evidence>
<evidence type="ECO:0000313" key="8">
    <source>
        <dbReference type="Proteomes" id="UP000214365"/>
    </source>
</evidence>
<evidence type="ECO:0000256" key="1">
    <source>
        <dbReference type="ARBA" id="ARBA00004123"/>
    </source>
</evidence>
<dbReference type="PANTHER" id="PTHR31845:SF32">
    <property type="entry name" value="MISCELLANEOUS ZN(II)2CYS6 TRANSCRIPTION FACTOR (EUROFUNG)-RELATED"/>
    <property type="match status" value="1"/>
</dbReference>
<dbReference type="SUPFAM" id="SSF57701">
    <property type="entry name" value="Zn2/Cys6 DNA-binding domain"/>
    <property type="match status" value="1"/>
</dbReference>
<dbReference type="RefSeq" id="XP_020124345.1">
    <property type="nucleotide sequence ID" value="XM_020259767.1"/>
</dbReference>
<sequence>MTTTTDVRTQATIARSPSDRSRACANCVRAKTRCSFVSEAETKCERCRRMRKDCQPQPAARKRKVVTRHAPNKVERLEEKIDGLVDFLRSTAESGLASANSNTSSVNTVVPRDSALLRPGNAVSSNVPRSINHEEPAFNPTIENNISRPSLTLSSSSNPASAPVGLLSGIDTSPEPSAETAELYLLNFRENFIKNLPFLVIPPSVTAYSLRQERPILWLCIMTVASNSSNQQIALSRKARELFGKVAYVEAIRNMDLLLGILVLVTWYETPISFTKPNSQSNKISAHFDCLGIDALALLAISTVYDLDLDKAPSTDMGFVLHDSVKGATNITAQSSRYPTMEERRALLGCYLLSTVSSSLRKGQSLRWTSYFDDCLRVLQDTKENESDETLVQIVKLRQVSDKVVDYSRLGEGPSEGIPATFYVKSLRSELHESVTSIPSNLPQNKILLLEQYYTEASIHEIGFSQSSRIFVEQPTLRFECLFACLQAIKSFCETLLSIPSHGYPGFSSLVLAAMTTCFTRLCRLSMCEYLGWDRDIVHATIDVSFFLEQLEKKYRHVRETVGIESDDSHGGNDYFTIKATKLRAMRESWDALTLPAMSVQELESLSTDFLDAWTW</sequence>
<dbReference type="AlphaFoldDB" id="A0A225B0I9"/>
<evidence type="ECO:0000313" key="7">
    <source>
        <dbReference type="EMBL" id="OKL64224.1"/>
    </source>
</evidence>